<dbReference type="EMBL" id="JACHXU010000009">
    <property type="protein sequence ID" value="MBB3207242.1"/>
    <property type="molecule type" value="Genomic_DNA"/>
</dbReference>
<evidence type="ECO:0000256" key="4">
    <source>
        <dbReference type="ARBA" id="ARBA00022912"/>
    </source>
</evidence>
<dbReference type="GO" id="GO:0004725">
    <property type="term" value="F:protein tyrosine phosphatase activity"/>
    <property type="evidence" value="ECO:0007669"/>
    <property type="project" value="UniProtKB-EC"/>
</dbReference>
<feature type="domain" description="Phosphotyrosine protein phosphatase I" evidence="6">
    <location>
        <begin position="1"/>
        <end position="125"/>
    </location>
</feature>
<dbReference type="InterPro" id="IPR050438">
    <property type="entry name" value="LMW_PTPase"/>
</dbReference>
<evidence type="ECO:0000256" key="5">
    <source>
        <dbReference type="PIRSR" id="PIRSR617867-1"/>
    </source>
</evidence>
<organism evidence="7 8">
    <name type="scientific">Aporhodopirellula rubra</name>
    <dbReference type="NCBI Taxonomy" id="980271"/>
    <lineage>
        <taxon>Bacteria</taxon>
        <taxon>Pseudomonadati</taxon>
        <taxon>Planctomycetota</taxon>
        <taxon>Planctomycetia</taxon>
        <taxon>Pirellulales</taxon>
        <taxon>Pirellulaceae</taxon>
        <taxon>Aporhodopirellula</taxon>
    </lineage>
</organism>
<proteinExistence type="inferred from homology"/>
<dbReference type="EC" id="3.1.3.48" evidence="2"/>
<gene>
    <name evidence="7" type="ORF">FHS27_003061</name>
</gene>
<accession>A0A7W5E0X2</accession>
<dbReference type="InterPro" id="IPR017867">
    <property type="entry name" value="Tyr_phospatase_low_mol_wt"/>
</dbReference>
<evidence type="ECO:0000256" key="3">
    <source>
        <dbReference type="ARBA" id="ARBA00022801"/>
    </source>
</evidence>
<name>A0A7W5E0X2_9BACT</name>
<keyword evidence="8" id="KW-1185">Reference proteome</keyword>
<dbReference type="InterPro" id="IPR036196">
    <property type="entry name" value="Ptyr_pPase_sf"/>
</dbReference>
<evidence type="ECO:0000313" key="7">
    <source>
        <dbReference type="EMBL" id="MBB3207242.1"/>
    </source>
</evidence>
<dbReference type="AlphaFoldDB" id="A0A7W5E0X2"/>
<dbReference type="PRINTS" id="PR00719">
    <property type="entry name" value="LMWPTPASE"/>
</dbReference>
<comment type="caution">
    <text evidence="7">The sequence shown here is derived from an EMBL/GenBank/DDBJ whole genome shotgun (WGS) entry which is preliminary data.</text>
</comment>
<evidence type="ECO:0000256" key="1">
    <source>
        <dbReference type="ARBA" id="ARBA00011063"/>
    </source>
</evidence>
<protein>
    <recommendedName>
        <fullName evidence="2">protein-tyrosine-phosphatase</fullName>
        <ecNumber evidence="2">3.1.3.48</ecNumber>
    </recommendedName>
</protein>
<keyword evidence="3 7" id="KW-0378">Hydrolase</keyword>
<dbReference type="SUPFAM" id="SSF52788">
    <property type="entry name" value="Phosphotyrosine protein phosphatases I"/>
    <property type="match status" value="1"/>
</dbReference>
<dbReference type="Gene3D" id="3.40.50.2300">
    <property type="match status" value="1"/>
</dbReference>
<dbReference type="Proteomes" id="UP000536179">
    <property type="component" value="Unassembled WGS sequence"/>
</dbReference>
<keyword evidence="4" id="KW-0904">Protein phosphatase</keyword>
<dbReference type="Pfam" id="PF01451">
    <property type="entry name" value="LMWPc"/>
    <property type="match status" value="1"/>
</dbReference>
<dbReference type="PANTHER" id="PTHR11717">
    <property type="entry name" value="LOW MOLECULAR WEIGHT PROTEIN TYROSINE PHOSPHATASE"/>
    <property type="match status" value="1"/>
</dbReference>
<dbReference type="SMART" id="SM00226">
    <property type="entry name" value="LMWPc"/>
    <property type="match status" value="1"/>
</dbReference>
<evidence type="ECO:0000256" key="2">
    <source>
        <dbReference type="ARBA" id="ARBA00013064"/>
    </source>
</evidence>
<feature type="active site" description="Proton donor" evidence="5">
    <location>
        <position position="99"/>
    </location>
</feature>
<evidence type="ECO:0000259" key="6">
    <source>
        <dbReference type="SMART" id="SM00226"/>
    </source>
</evidence>
<reference evidence="7 8" key="1">
    <citation type="submission" date="2020-08" db="EMBL/GenBank/DDBJ databases">
        <title>Genomic Encyclopedia of Type Strains, Phase III (KMG-III): the genomes of soil and plant-associated and newly described type strains.</title>
        <authorList>
            <person name="Whitman W."/>
        </authorList>
    </citation>
    <scope>NUCLEOTIDE SEQUENCE [LARGE SCALE GENOMIC DNA]</scope>
    <source>
        <strain evidence="7 8">CECT 8075</strain>
    </source>
</reference>
<evidence type="ECO:0000313" key="8">
    <source>
        <dbReference type="Proteomes" id="UP000536179"/>
    </source>
</evidence>
<sequence>MAKSSQQDIQIESAATEAYHVGERPDARMRKAAAARGFSLDSRGRHVNANDLAAGSYDLVVAMDHANVRRLRSIASTEVSHVRLFSEFLDDGWPEEVPDPYYGGDAGFEQVLDMLEAGCPRLLESLTNNQKEDDA</sequence>
<dbReference type="InterPro" id="IPR023485">
    <property type="entry name" value="Ptyr_pPase"/>
</dbReference>
<dbReference type="PANTHER" id="PTHR11717:SF7">
    <property type="entry name" value="LOW MOLECULAR WEIGHT PHOSPHOTYROSINE PROTEIN PHOSPHATASE"/>
    <property type="match status" value="1"/>
</dbReference>
<comment type="similarity">
    <text evidence="1">Belongs to the low molecular weight phosphotyrosine protein phosphatase family.</text>
</comment>